<reference evidence="1 2" key="1">
    <citation type="journal article" date="2017" name="Sci. Rep.">
        <title>Characterization and diversity of phages infecting Aeromonas salmonicida subsp. salmonicida.</title>
        <authorList>
            <person name="Vincent A.T."/>
            <person name="Paquet V.E."/>
            <person name="Bernatchez A."/>
            <person name="Tremblay D.M."/>
            <person name="Moineau S."/>
            <person name="Charette S.J."/>
        </authorList>
    </citation>
    <scope>NUCLEOTIDE SEQUENCE [LARGE SCALE GENOMIC DNA]</scope>
</reference>
<dbReference type="Proteomes" id="UP000222894">
    <property type="component" value="Genome"/>
</dbReference>
<protein>
    <submittedName>
        <fullName evidence="1">Uncharacterized protein</fullName>
    </submittedName>
</protein>
<organism evidence="1 2">
    <name type="scientific">Aeromonas phage 44RR2.8t.2</name>
    <dbReference type="NCBI Taxonomy" id="1932900"/>
    <lineage>
        <taxon>Viruses</taxon>
        <taxon>Duplodnaviria</taxon>
        <taxon>Heunggongvirae</taxon>
        <taxon>Uroviricota</taxon>
        <taxon>Caudoviricetes</taxon>
        <taxon>Pantevenvirales</taxon>
        <taxon>Straboviridae</taxon>
        <taxon>Biquartavirus</taxon>
        <taxon>Biquartavirus 44RR2</taxon>
    </lineage>
</organism>
<name>A0A219Y9T5_9CAUD</name>
<accession>A0A219Y9T5</accession>
<sequence length="145" mass="16962">MFTQLTAAEFSHNFLVPLPVDQLSVWNLRKLRFANRKMRRANISINKPKNMVRAITRVVVIRLPSGDEMLSCGNVWPWHIVVMVSRNRRVPAGHQHVNPRIKDYVVILPLFRQICDEATRDRAAMHDRKSKVAIEKHRFIFDVVI</sequence>
<evidence type="ECO:0000313" key="2">
    <source>
        <dbReference type="Proteomes" id="UP000222894"/>
    </source>
</evidence>
<proteinExistence type="predicted"/>
<evidence type="ECO:0000313" key="1">
    <source>
        <dbReference type="EMBL" id="APU00720.1"/>
    </source>
</evidence>
<dbReference type="EMBL" id="KY290948">
    <property type="protein sequence ID" value="APU00720.1"/>
    <property type="molecule type" value="Genomic_DNA"/>
</dbReference>